<organism evidence="1 2">
    <name type="scientific">Penstemon smallii</name>
    <dbReference type="NCBI Taxonomy" id="265156"/>
    <lineage>
        <taxon>Eukaryota</taxon>
        <taxon>Viridiplantae</taxon>
        <taxon>Streptophyta</taxon>
        <taxon>Embryophyta</taxon>
        <taxon>Tracheophyta</taxon>
        <taxon>Spermatophyta</taxon>
        <taxon>Magnoliopsida</taxon>
        <taxon>eudicotyledons</taxon>
        <taxon>Gunneridae</taxon>
        <taxon>Pentapetalae</taxon>
        <taxon>asterids</taxon>
        <taxon>lamiids</taxon>
        <taxon>Lamiales</taxon>
        <taxon>Plantaginaceae</taxon>
        <taxon>Cheloneae</taxon>
        <taxon>Penstemon</taxon>
    </lineage>
</organism>
<reference evidence="1 2" key="1">
    <citation type="submission" date="2024-12" db="EMBL/GenBank/DDBJ databases">
        <title>The unique morphological basis and parallel evolutionary history of personate flowers in Penstemon.</title>
        <authorList>
            <person name="Depatie T.H."/>
            <person name="Wessinger C.A."/>
        </authorList>
    </citation>
    <scope>NUCLEOTIDE SEQUENCE [LARGE SCALE GENOMIC DNA]</scope>
    <source>
        <strain evidence="1">WTNN_2</strain>
        <tissue evidence="1">Leaf</tissue>
    </source>
</reference>
<protein>
    <submittedName>
        <fullName evidence="1">Uncharacterized protein</fullName>
    </submittedName>
</protein>
<dbReference type="Proteomes" id="UP001634393">
    <property type="component" value="Unassembled WGS sequence"/>
</dbReference>
<keyword evidence="2" id="KW-1185">Reference proteome</keyword>
<gene>
    <name evidence="1" type="ORF">ACJIZ3_014820</name>
</gene>
<accession>A0ABD3RKR7</accession>
<evidence type="ECO:0000313" key="1">
    <source>
        <dbReference type="EMBL" id="KAL3813552.1"/>
    </source>
</evidence>
<dbReference type="AlphaFoldDB" id="A0ABD3RKR7"/>
<sequence>MPLRAAQILENLIQCLRKKAISQIILAYVEHILDFGLESEKLSHLNFERKWINR</sequence>
<comment type="caution">
    <text evidence="1">The sequence shown here is derived from an EMBL/GenBank/DDBJ whole genome shotgun (WGS) entry which is preliminary data.</text>
</comment>
<proteinExistence type="predicted"/>
<evidence type="ECO:0000313" key="2">
    <source>
        <dbReference type="Proteomes" id="UP001634393"/>
    </source>
</evidence>
<dbReference type="EMBL" id="JBJXBP010000008">
    <property type="protein sequence ID" value="KAL3813552.1"/>
    <property type="molecule type" value="Genomic_DNA"/>
</dbReference>
<name>A0ABD3RKR7_9LAMI</name>